<dbReference type="Proteomes" id="UP000046947">
    <property type="component" value="Unassembled WGS sequence"/>
</dbReference>
<gene>
    <name evidence="1" type="ORF">ERS007688_03733</name>
</gene>
<accession>A0A654TSW1</accession>
<sequence>MQYHLQDQRRPVVAVAQLAETGMDPAVPLLPLDVVALHPSGGESHSDTGILKTSAECLQGSGEQPIITMYELNKSAARDFQTFVVVSVEAEARLISQQAVSGSQHRCGDRGAVVGRVVVNDHDLELDALLFEDATQTALDGGAVVVHRDAHRDKRFRRVHRYHA</sequence>
<protein>
    <submittedName>
        <fullName evidence="1">Uncharacterized protein</fullName>
    </submittedName>
</protein>
<dbReference type="EMBL" id="CFOH01000876">
    <property type="protein sequence ID" value="CFE72594.1"/>
    <property type="molecule type" value="Genomic_DNA"/>
</dbReference>
<name>A0A654TSW1_MYCTX</name>
<proteinExistence type="predicted"/>
<dbReference type="AlphaFoldDB" id="A0A654TSW1"/>
<evidence type="ECO:0000313" key="1">
    <source>
        <dbReference type="EMBL" id="CFE72594.1"/>
    </source>
</evidence>
<evidence type="ECO:0000313" key="2">
    <source>
        <dbReference type="Proteomes" id="UP000046947"/>
    </source>
</evidence>
<organism evidence="1 2">
    <name type="scientific">Mycobacterium tuberculosis</name>
    <dbReference type="NCBI Taxonomy" id="1773"/>
    <lineage>
        <taxon>Bacteria</taxon>
        <taxon>Bacillati</taxon>
        <taxon>Actinomycetota</taxon>
        <taxon>Actinomycetes</taxon>
        <taxon>Mycobacteriales</taxon>
        <taxon>Mycobacteriaceae</taxon>
        <taxon>Mycobacterium</taxon>
        <taxon>Mycobacterium tuberculosis complex</taxon>
    </lineage>
</organism>
<reference evidence="1 2" key="1">
    <citation type="submission" date="2015-03" db="EMBL/GenBank/DDBJ databases">
        <authorList>
            <consortium name="Pathogen Informatics"/>
        </authorList>
    </citation>
    <scope>NUCLEOTIDE SEQUENCE [LARGE SCALE GENOMIC DNA]</scope>
    <source>
        <strain evidence="1 2">H09601792</strain>
    </source>
</reference>